<sequence>MDEIVIDNLRVFCNHGVYAEERSEGQNFFVTAKVFLETYIAGVTDDLNNTVNYAGLCQVISDFMQDTQYNLIEAVAENLAAVILNFSEIVKGVDLTISKPEAPVDLPFENISVKVFRQWRKAFISFGSNVGDRMKYIQDAFKKMEDNEAIRILKTSSIKQTKPYGGVEQDDFLNGCILIETYMRPEFLLNFLNQLELESGRVRDIKWGPRTLDLDIIFYEEEVIHTDRLIVPHADMHNRPFVLEPLCEIAPYAYHPIFKKTARQLLNEYRNR</sequence>
<keyword evidence="4 11" id="KW-0808">Transferase</keyword>
<dbReference type="InterPro" id="IPR043133">
    <property type="entry name" value="GTP-CH-I_C/QueF"/>
</dbReference>
<keyword evidence="6 11" id="KW-0418">Kinase</keyword>
<dbReference type="Proteomes" id="UP000006238">
    <property type="component" value="Unassembled WGS sequence"/>
</dbReference>
<dbReference type="Gene3D" id="3.30.1130.10">
    <property type="match status" value="1"/>
</dbReference>
<keyword evidence="5" id="KW-0547">Nucleotide-binding</keyword>
<name>D4RWV0_9FIRM</name>
<dbReference type="SUPFAM" id="SSF55620">
    <property type="entry name" value="Tetrahydrobiopterin biosynthesis enzymes-like"/>
    <property type="match status" value="1"/>
</dbReference>
<dbReference type="GO" id="GO:0003848">
    <property type="term" value="F:2-amino-4-hydroxy-6-hydroxymethyldihydropteridine diphosphokinase activity"/>
    <property type="evidence" value="ECO:0007669"/>
    <property type="project" value="UniProtKB-EC"/>
</dbReference>
<dbReference type="HOGENOM" id="CLU_023499_0_0_9"/>
<evidence type="ECO:0000256" key="5">
    <source>
        <dbReference type="ARBA" id="ARBA00022741"/>
    </source>
</evidence>
<dbReference type="GO" id="GO:0004150">
    <property type="term" value="F:dihydroneopterin aldolase activity"/>
    <property type="evidence" value="ECO:0007669"/>
    <property type="project" value="UniProtKB-UniRule"/>
</dbReference>
<keyword evidence="12" id="KW-1185">Reference proteome</keyword>
<proteinExistence type="inferred from homology"/>
<dbReference type="InterPro" id="IPR000550">
    <property type="entry name" value="Hppk"/>
</dbReference>
<dbReference type="GO" id="GO:0005524">
    <property type="term" value="F:ATP binding"/>
    <property type="evidence" value="ECO:0007669"/>
    <property type="project" value="UniProtKB-KW"/>
</dbReference>
<evidence type="ECO:0000256" key="1">
    <source>
        <dbReference type="ARBA" id="ARBA00000198"/>
    </source>
</evidence>
<dbReference type="SMART" id="SM00905">
    <property type="entry name" value="FolB"/>
    <property type="match status" value="1"/>
</dbReference>
<dbReference type="InterPro" id="IPR035907">
    <property type="entry name" value="Hppk_sf"/>
</dbReference>
<comment type="caution">
    <text evidence="11">The sequence shown here is derived from an EMBL/GenBank/DDBJ whole genome shotgun (WGS) entry which is preliminary data.</text>
</comment>
<comment type="pathway">
    <text evidence="2">Cofactor biosynthesis; tetrahydrofolate biosynthesis; 2-amino-4-hydroxy-6-hydroxymethyl-7,8-dihydropteridine diphosphate from 7,8-dihydroneopterin triphosphate: step 4/4.</text>
</comment>
<evidence type="ECO:0000256" key="3">
    <source>
        <dbReference type="ARBA" id="ARBA00009640"/>
    </source>
</evidence>
<keyword evidence="8 9" id="KW-0289">Folate biosynthesis</keyword>
<dbReference type="UniPathway" id="UPA00077">
    <property type="reaction ID" value="UER00154"/>
</dbReference>
<dbReference type="InterPro" id="IPR006156">
    <property type="entry name" value="Dihydroneopterin_aldolase"/>
</dbReference>
<evidence type="ECO:0000256" key="6">
    <source>
        <dbReference type="ARBA" id="ARBA00022777"/>
    </source>
</evidence>
<dbReference type="RefSeq" id="WP_005600750.1">
    <property type="nucleotide sequence ID" value="NZ_GG663519.1"/>
</dbReference>
<dbReference type="Pfam" id="PF01288">
    <property type="entry name" value="HPPK"/>
    <property type="match status" value="1"/>
</dbReference>
<comment type="function">
    <text evidence="9">Catalyzes the conversion of 7,8-dihydroneopterin to 6-hydroxymethyl-7,8-dihydropterin.</text>
</comment>
<evidence type="ECO:0000256" key="4">
    <source>
        <dbReference type="ARBA" id="ARBA00022679"/>
    </source>
</evidence>
<comment type="similarity">
    <text evidence="3">In the N-terminal section; belongs to the DHNA family.</text>
</comment>
<dbReference type="SUPFAM" id="SSF55083">
    <property type="entry name" value="6-hydroxymethyl-7,8-dihydropterin pyrophosphokinase, HPPK"/>
    <property type="match status" value="1"/>
</dbReference>
<evidence type="ECO:0000256" key="7">
    <source>
        <dbReference type="ARBA" id="ARBA00022840"/>
    </source>
</evidence>
<dbReference type="Gene3D" id="3.30.70.560">
    <property type="entry name" value="7,8-Dihydro-6-hydroxymethylpterin-pyrophosphokinase HPPK"/>
    <property type="match status" value="1"/>
</dbReference>
<evidence type="ECO:0000256" key="9">
    <source>
        <dbReference type="RuleBase" id="RU362079"/>
    </source>
</evidence>
<evidence type="ECO:0000259" key="10">
    <source>
        <dbReference type="PROSITE" id="PS00794"/>
    </source>
</evidence>
<dbReference type="GO" id="GO:0016301">
    <property type="term" value="F:kinase activity"/>
    <property type="evidence" value="ECO:0007669"/>
    <property type="project" value="UniProtKB-KW"/>
</dbReference>
<comment type="catalytic activity">
    <reaction evidence="9">
        <text>7,8-dihydroneopterin = 6-hydroxymethyl-7,8-dihydropterin + glycolaldehyde</text>
        <dbReference type="Rhea" id="RHEA:10540"/>
        <dbReference type="ChEBI" id="CHEBI:17001"/>
        <dbReference type="ChEBI" id="CHEBI:17071"/>
        <dbReference type="ChEBI" id="CHEBI:44841"/>
        <dbReference type="EC" id="4.1.2.25"/>
    </reaction>
</comment>
<dbReference type="CDD" id="cd00483">
    <property type="entry name" value="HPPK"/>
    <property type="match status" value="1"/>
</dbReference>
<protein>
    <recommendedName>
        <fullName evidence="9">Bifunctional folate synthesis protein</fullName>
    </recommendedName>
    <domain>
        <recommendedName>
            <fullName evidence="9">Dihydroneopterin aldolase</fullName>
            <shortName evidence="9">DHNA</shortName>
            <ecNumber evidence="9">4.1.2.25</ecNumber>
        </recommendedName>
        <alternativeName>
            <fullName evidence="9">7,8-dihydroneopterin aldolase</fullName>
        </alternativeName>
    </domain>
    <domain>
        <recommendedName>
            <fullName evidence="9">2-amino-4-hydroxy-6-hydroxymethyldihydropteridine pyrophosphokinase</fullName>
            <ecNumber evidence="9">2.7.6.3</ecNumber>
        </recommendedName>
        <alternativeName>
            <fullName evidence="9">6-hydroxymethyl-7,8-dihydropterin pyrophosphokinase</fullName>
            <shortName evidence="9">PPPK</shortName>
        </alternativeName>
        <alternativeName>
            <fullName evidence="9">7,8-dihydro-6-hydroxymethylpterin pyrophosphokinase</fullName>
            <shortName evidence="9">HPPK</shortName>
        </alternativeName>
    </domain>
</protein>
<comment type="pathway">
    <text evidence="9">Cofactor biosynthesis; tetrahydrofolate biosynthesis; 2-amino-4-hydroxy-6-hydroxymethyl-7,8-dihydropteridine diphosphate from 7,8-dihydroneopterin triphosphate: step 3/4.</text>
</comment>
<evidence type="ECO:0000256" key="2">
    <source>
        <dbReference type="ARBA" id="ARBA00005051"/>
    </source>
</evidence>
<gene>
    <name evidence="11" type="primary">folK</name>
    <name evidence="11" type="ORF">BUTYVIB_00137</name>
</gene>
<keyword evidence="7" id="KW-0067">ATP-binding</keyword>
<dbReference type="PANTHER" id="PTHR43071:SF1">
    <property type="entry name" value="2-AMINO-4-HYDROXY-6-HYDROXYMETHYLDIHYDROPTERIDINE PYROPHOSPHOKINASE"/>
    <property type="match status" value="1"/>
</dbReference>
<dbReference type="EC" id="4.1.2.25" evidence="9"/>
<accession>D4RWV0</accession>
<evidence type="ECO:0000256" key="8">
    <source>
        <dbReference type="ARBA" id="ARBA00022909"/>
    </source>
</evidence>
<dbReference type="AlphaFoldDB" id="D4RWV0"/>
<dbReference type="eggNOG" id="COG1539">
    <property type="taxonomic scope" value="Bacteria"/>
</dbReference>
<dbReference type="PANTHER" id="PTHR43071">
    <property type="entry name" value="2-AMINO-4-HYDROXY-6-HYDROXYMETHYLDIHYDROPTERIDINE PYROPHOSPHOKINASE"/>
    <property type="match status" value="1"/>
</dbReference>
<dbReference type="NCBIfam" id="TIGR00526">
    <property type="entry name" value="folB_dom"/>
    <property type="match status" value="1"/>
</dbReference>
<dbReference type="EMBL" id="ABWN01000017">
    <property type="protein sequence ID" value="EFF69624.1"/>
    <property type="molecule type" value="Genomic_DNA"/>
</dbReference>
<dbReference type="GeneID" id="98918503"/>
<reference evidence="11 12" key="1">
    <citation type="submission" date="2010-02" db="EMBL/GenBank/DDBJ databases">
        <authorList>
            <person name="Weinstock G."/>
            <person name="Sodergren E."/>
            <person name="Clifton S."/>
            <person name="Fulton L."/>
            <person name="Fulton B."/>
            <person name="Courtney L."/>
            <person name="Fronick C."/>
            <person name="Harrison M."/>
            <person name="Strong C."/>
            <person name="Farmer C."/>
            <person name="Delahaunty K."/>
            <person name="Markovic C."/>
            <person name="Hall O."/>
            <person name="Minx P."/>
            <person name="Tomlinson C."/>
            <person name="Mitreva M."/>
            <person name="Nelson J."/>
            <person name="Hou S."/>
            <person name="Wollam A."/>
            <person name="Pepin K.H."/>
            <person name="Johnson M."/>
            <person name="Bhonagiri V."/>
            <person name="Zhang X."/>
            <person name="Suruliraj S."/>
            <person name="Warren W."/>
            <person name="Chinwalla A."/>
            <person name="Mardis E.R."/>
            <person name="Wilson R.K."/>
        </authorList>
    </citation>
    <scope>NUCLEOTIDE SEQUENCE [LARGE SCALE GENOMIC DNA]</scope>
    <source>
        <strain evidence="11 12">DSM 2876</strain>
    </source>
</reference>
<evidence type="ECO:0000313" key="12">
    <source>
        <dbReference type="Proteomes" id="UP000006238"/>
    </source>
</evidence>
<comment type="similarity">
    <text evidence="9">Belongs to the DHNA family.</text>
</comment>
<dbReference type="NCBIfam" id="TIGR01498">
    <property type="entry name" value="folK"/>
    <property type="match status" value="1"/>
</dbReference>
<dbReference type="STRING" id="45851.BHV86_06455"/>
<organism evidence="11 12">
    <name type="scientific">Eshraghiella crossota DSM 2876</name>
    <dbReference type="NCBI Taxonomy" id="511680"/>
    <lineage>
        <taxon>Bacteria</taxon>
        <taxon>Bacillati</taxon>
        <taxon>Bacillota</taxon>
        <taxon>Clostridia</taxon>
        <taxon>Lachnospirales</taxon>
        <taxon>Lachnospiraceae</taxon>
        <taxon>Eshraghiella</taxon>
    </lineage>
</organism>
<keyword evidence="9" id="KW-0456">Lyase</keyword>
<dbReference type="GO" id="GO:0046654">
    <property type="term" value="P:tetrahydrofolate biosynthetic process"/>
    <property type="evidence" value="ECO:0007669"/>
    <property type="project" value="UniProtKB-UniRule"/>
</dbReference>
<dbReference type="NCBIfam" id="TIGR00525">
    <property type="entry name" value="folB"/>
    <property type="match status" value="1"/>
</dbReference>
<evidence type="ECO:0000313" key="11">
    <source>
        <dbReference type="EMBL" id="EFF69624.1"/>
    </source>
</evidence>
<dbReference type="InterPro" id="IPR006157">
    <property type="entry name" value="FolB_dom"/>
</dbReference>
<feature type="domain" description="7,8-dihydro-6-hydroxymethylpterin-pyrophosphokinase" evidence="10">
    <location>
        <begin position="206"/>
        <end position="217"/>
    </location>
</feature>
<dbReference type="GO" id="GO:0046656">
    <property type="term" value="P:folic acid biosynthetic process"/>
    <property type="evidence" value="ECO:0007669"/>
    <property type="project" value="UniProtKB-UniRule"/>
</dbReference>
<dbReference type="Pfam" id="PF02152">
    <property type="entry name" value="FolB"/>
    <property type="match status" value="1"/>
</dbReference>
<dbReference type="EC" id="2.7.6.3" evidence="9"/>
<comment type="catalytic activity">
    <reaction evidence="1">
        <text>6-hydroxymethyl-7,8-dihydropterin + ATP = (7,8-dihydropterin-6-yl)methyl diphosphate + AMP + H(+)</text>
        <dbReference type="Rhea" id="RHEA:11412"/>
        <dbReference type="ChEBI" id="CHEBI:15378"/>
        <dbReference type="ChEBI" id="CHEBI:30616"/>
        <dbReference type="ChEBI" id="CHEBI:44841"/>
        <dbReference type="ChEBI" id="CHEBI:72950"/>
        <dbReference type="ChEBI" id="CHEBI:456215"/>
        <dbReference type="EC" id="2.7.6.3"/>
    </reaction>
</comment>
<dbReference type="eggNOG" id="COG0801">
    <property type="taxonomic scope" value="Bacteria"/>
</dbReference>
<dbReference type="PROSITE" id="PS00794">
    <property type="entry name" value="HPPK"/>
    <property type="match status" value="1"/>
</dbReference>